<dbReference type="Proteomes" id="UP000030130">
    <property type="component" value="Unassembled WGS sequence"/>
</dbReference>
<evidence type="ECO:0000313" key="2">
    <source>
        <dbReference type="EMBL" id="KGN85194.1"/>
    </source>
</evidence>
<proteinExistence type="predicted"/>
<protein>
    <submittedName>
        <fullName evidence="2">DNA-binding protein</fullName>
    </submittedName>
</protein>
<dbReference type="RefSeq" id="WP_039421172.1">
    <property type="nucleotide sequence ID" value="NZ_JRAI01000059.1"/>
</dbReference>
<dbReference type="OrthoDB" id="1524679at2"/>
<dbReference type="InterPro" id="IPR009061">
    <property type="entry name" value="DNA-bd_dom_put_sf"/>
</dbReference>
<keyword evidence="2" id="KW-0238">DNA-binding</keyword>
<dbReference type="PANTHER" id="PTHR34585:SF22">
    <property type="entry name" value="HELIX-TURN-HELIX DOMAIN-CONTAINING PROTEIN"/>
    <property type="match status" value="1"/>
</dbReference>
<dbReference type="AlphaFoldDB" id="A0A0A2F9U2"/>
<name>A0A0A2F9U2_9PORP</name>
<sequence>MDVITIESKAYLELMGKIEKILRYVEKEEKAKTEYENCLVSNNELAEILGISKRTLQRMRSADRISYKMIYGRCYYDLHDIEEAIRNRSLYCNPKNMEELRHNFKLKSRRIKDGTIG</sequence>
<accession>A0A0A2F9U2</accession>
<dbReference type="PANTHER" id="PTHR34585">
    <property type="match status" value="1"/>
</dbReference>
<organism evidence="2 3">
    <name type="scientific">Porphyromonas gulae</name>
    <dbReference type="NCBI Taxonomy" id="111105"/>
    <lineage>
        <taxon>Bacteria</taxon>
        <taxon>Pseudomonadati</taxon>
        <taxon>Bacteroidota</taxon>
        <taxon>Bacteroidia</taxon>
        <taxon>Bacteroidales</taxon>
        <taxon>Porphyromonadaceae</taxon>
        <taxon>Porphyromonas</taxon>
    </lineage>
</organism>
<comment type="caution">
    <text evidence="2">The sequence shown here is derived from an EMBL/GenBank/DDBJ whole genome shotgun (WGS) entry which is preliminary data.</text>
</comment>
<feature type="domain" description="Helix-turn-helix" evidence="1">
    <location>
        <begin position="41"/>
        <end position="88"/>
    </location>
</feature>
<dbReference type="Pfam" id="PF12728">
    <property type="entry name" value="HTH_17"/>
    <property type="match status" value="1"/>
</dbReference>
<dbReference type="InterPro" id="IPR041657">
    <property type="entry name" value="HTH_17"/>
</dbReference>
<dbReference type="EMBL" id="JRAI01000059">
    <property type="protein sequence ID" value="KGN85194.1"/>
    <property type="molecule type" value="Genomic_DNA"/>
</dbReference>
<reference evidence="2 3" key="1">
    <citation type="submission" date="2014-08" db="EMBL/GenBank/DDBJ databases">
        <title>Porphyromonas gulae strain:COT-052_OH1451 Genome sequencing.</title>
        <authorList>
            <person name="Wallis C."/>
            <person name="Deusch O."/>
            <person name="O'Flynn C."/>
            <person name="Davis I."/>
            <person name="Jospin G."/>
            <person name="Darling A.E."/>
            <person name="Coil D.A."/>
            <person name="Alexiev A."/>
            <person name="Horsfall A."/>
            <person name="Kirkwood N."/>
            <person name="Harris S."/>
            <person name="Eisen J.A."/>
        </authorList>
    </citation>
    <scope>NUCLEOTIDE SEQUENCE [LARGE SCALE GENOMIC DNA]</scope>
    <source>
        <strain evidence="3">COT-052 OH1451</strain>
    </source>
</reference>
<dbReference type="SUPFAM" id="SSF46955">
    <property type="entry name" value="Putative DNA-binding domain"/>
    <property type="match status" value="1"/>
</dbReference>
<evidence type="ECO:0000259" key="1">
    <source>
        <dbReference type="Pfam" id="PF12728"/>
    </source>
</evidence>
<evidence type="ECO:0000313" key="3">
    <source>
        <dbReference type="Proteomes" id="UP000030130"/>
    </source>
</evidence>
<gene>
    <name evidence="2" type="ORF">HR08_06325</name>
</gene>
<dbReference type="GO" id="GO:0003677">
    <property type="term" value="F:DNA binding"/>
    <property type="evidence" value="ECO:0007669"/>
    <property type="project" value="UniProtKB-KW"/>
</dbReference>